<dbReference type="RefSeq" id="WP_264599893.1">
    <property type="nucleotide sequence ID" value="NZ_JAOQNS010000001.1"/>
</dbReference>
<keyword evidence="1" id="KW-0812">Transmembrane</keyword>
<keyword evidence="1" id="KW-1133">Transmembrane helix</keyword>
<proteinExistence type="predicted"/>
<reference evidence="3" key="1">
    <citation type="submission" date="2023-07" db="EMBL/GenBank/DDBJ databases">
        <title>Genome sequencing of Purple Non-Sulfur Bacteria from various extreme environments.</title>
        <authorList>
            <person name="Mayer M."/>
        </authorList>
    </citation>
    <scope>NUCLEOTIDE SEQUENCE [LARGE SCALE GENOMIC DNA]</scope>
    <source>
        <strain evidence="3">DSM 17935</strain>
    </source>
</reference>
<keyword evidence="1" id="KW-0472">Membrane</keyword>
<comment type="caution">
    <text evidence="2">The sequence shown here is derived from an EMBL/GenBank/DDBJ whole genome shotgun (WGS) entry which is preliminary data.</text>
</comment>
<evidence type="ECO:0000313" key="3">
    <source>
        <dbReference type="Proteomes" id="UP001209755"/>
    </source>
</evidence>
<evidence type="ECO:0000256" key="1">
    <source>
        <dbReference type="SAM" id="Phobius"/>
    </source>
</evidence>
<organism evidence="2 3">
    <name type="scientific">Rhodobium gokarnense</name>
    <dbReference type="NCBI Taxonomy" id="364296"/>
    <lineage>
        <taxon>Bacteria</taxon>
        <taxon>Pseudomonadati</taxon>
        <taxon>Pseudomonadota</taxon>
        <taxon>Alphaproteobacteria</taxon>
        <taxon>Hyphomicrobiales</taxon>
        <taxon>Rhodobiaceae</taxon>
        <taxon>Rhodobium</taxon>
    </lineage>
</organism>
<name>A0ABT3H771_9HYPH</name>
<dbReference type="EMBL" id="JAOQNS010000001">
    <property type="protein sequence ID" value="MCW2306236.1"/>
    <property type="molecule type" value="Genomic_DNA"/>
</dbReference>
<feature type="transmembrane region" description="Helical" evidence="1">
    <location>
        <begin position="56"/>
        <end position="77"/>
    </location>
</feature>
<evidence type="ECO:0000313" key="2">
    <source>
        <dbReference type="EMBL" id="MCW2306236.1"/>
    </source>
</evidence>
<protein>
    <submittedName>
        <fullName evidence="2">Uncharacterized protein</fullName>
    </submittedName>
</protein>
<accession>A0ABT3H771</accession>
<sequence>MSAVLFILRIPTGRQKALSLWCRGSPDVRQGLGLMLFAPCRIGLIRGLFIVKSETIAAWVIGGSIAVFAVIGLSVWATLNAQGFCWQEGRFLSKQEIFRNLIQSSEYIGHDVRPFTARYRSGREDIKRTIPYEDIEQFFRVNSDCCDFASSIHFADLTYFEPSWYFVISGKAWKLVSVKYKVFIETTSGDADSFDMLSGSWSDTCGHRVQIPREYVLID</sequence>
<dbReference type="Proteomes" id="UP001209755">
    <property type="component" value="Unassembled WGS sequence"/>
</dbReference>
<gene>
    <name evidence="2" type="ORF">M2319_000552</name>
</gene>
<keyword evidence="3" id="KW-1185">Reference proteome</keyword>